<evidence type="ECO:0000313" key="3">
    <source>
        <dbReference type="Proteomes" id="UP000229675"/>
    </source>
</evidence>
<keyword evidence="1" id="KW-0472">Membrane</keyword>
<organism evidence="2 3">
    <name type="scientific">Candidatus Nealsonbacteria bacterium CG09_land_8_20_14_0_10_42_14</name>
    <dbReference type="NCBI Taxonomy" id="1974707"/>
    <lineage>
        <taxon>Bacteria</taxon>
        <taxon>Candidatus Nealsoniibacteriota</taxon>
    </lineage>
</organism>
<reference evidence="3" key="1">
    <citation type="submission" date="2017-09" db="EMBL/GenBank/DDBJ databases">
        <title>Depth-based differentiation of microbial function through sediment-hosted aquifers and enrichment of novel symbionts in the deep terrestrial subsurface.</title>
        <authorList>
            <person name="Probst A.J."/>
            <person name="Ladd B."/>
            <person name="Jarett J.K."/>
            <person name="Geller-Mcgrath D.E."/>
            <person name="Sieber C.M.K."/>
            <person name="Emerson J.B."/>
            <person name="Anantharaman K."/>
            <person name="Thomas B.C."/>
            <person name="Malmstrom R."/>
            <person name="Stieglmeier M."/>
            <person name="Klingl A."/>
            <person name="Woyke T."/>
            <person name="Ryan C.M."/>
            <person name="Banfield J.F."/>
        </authorList>
    </citation>
    <scope>NUCLEOTIDE SEQUENCE [LARGE SCALE GENOMIC DNA]</scope>
</reference>
<dbReference type="Proteomes" id="UP000229675">
    <property type="component" value="Unassembled WGS sequence"/>
</dbReference>
<keyword evidence="1" id="KW-0812">Transmembrane</keyword>
<proteinExistence type="predicted"/>
<evidence type="ECO:0000313" key="2">
    <source>
        <dbReference type="EMBL" id="PIS17482.1"/>
    </source>
</evidence>
<protein>
    <recommendedName>
        <fullName evidence="4">SMODS and SLOG-associating 2TM effector domain-containing protein</fullName>
    </recommendedName>
</protein>
<evidence type="ECO:0008006" key="4">
    <source>
        <dbReference type="Google" id="ProtNLM"/>
    </source>
</evidence>
<accession>A0A2H0WXV8</accession>
<sequence length="127" mass="14545">MGSVTDDEASLVKNNNLFDGIWGAIQALQANRKSIIAAYQQRLILFQWILIYIFAGLTIISFHFLQTDLFWVNILKIIFGTSVFLIVLLIKQLDNLSIFGKEFSRNIARDVLRILEEADIKEIGQKN</sequence>
<name>A0A2H0WXV8_9BACT</name>
<dbReference type="EMBL" id="PEZD01000011">
    <property type="protein sequence ID" value="PIS17482.1"/>
    <property type="molecule type" value="Genomic_DNA"/>
</dbReference>
<feature type="transmembrane region" description="Helical" evidence="1">
    <location>
        <begin position="70"/>
        <end position="90"/>
    </location>
</feature>
<keyword evidence="1" id="KW-1133">Transmembrane helix</keyword>
<feature type="transmembrane region" description="Helical" evidence="1">
    <location>
        <begin position="43"/>
        <end position="64"/>
    </location>
</feature>
<dbReference type="AlphaFoldDB" id="A0A2H0WXV8"/>
<gene>
    <name evidence="2" type="ORF">COT59_00485</name>
</gene>
<evidence type="ECO:0000256" key="1">
    <source>
        <dbReference type="SAM" id="Phobius"/>
    </source>
</evidence>
<comment type="caution">
    <text evidence="2">The sequence shown here is derived from an EMBL/GenBank/DDBJ whole genome shotgun (WGS) entry which is preliminary data.</text>
</comment>